<comment type="catalytic activity">
    <reaction evidence="7">
        <text>L-cysteinyl-[prolipoprotein] + a 1,2-diacyl-sn-glycero-3-phospho-(1'-sn-glycerol) = an S-1,2-diacyl-sn-glyceryl-L-cysteinyl-[prolipoprotein] + sn-glycerol 1-phosphate + H(+)</text>
        <dbReference type="Rhea" id="RHEA:56712"/>
        <dbReference type="Rhea" id="RHEA-COMP:14679"/>
        <dbReference type="Rhea" id="RHEA-COMP:14680"/>
        <dbReference type="ChEBI" id="CHEBI:15378"/>
        <dbReference type="ChEBI" id="CHEBI:29950"/>
        <dbReference type="ChEBI" id="CHEBI:57685"/>
        <dbReference type="ChEBI" id="CHEBI:64716"/>
        <dbReference type="ChEBI" id="CHEBI:140658"/>
        <dbReference type="EC" id="2.5.1.145"/>
    </reaction>
</comment>
<proteinExistence type="inferred from homology"/>
<keyword evidence="5 7" id="KW-1133">Transmembrane helix</keyword>
<dbReference type="UniPathway" id="UPA00664"/>
<dbReference type="EMBL" id="CP013355">
    <property type="protein sequence ID" value="AMC10776.1"/>
    <property type="molecule type" value="Genomic_DNA"/>
</dbReference>
<dbReference type="Pfam" id="PF01790">
    <property type="entry name" value="LGT"/>
    <property type="match status" value="1"/>
</dbReference>
<dbReference type="GO" id="GO:0005886">
    <property type="term" value="C:plasma membrane"/>
    <property type="evidence" value="ECO:0007669"/>
    <property type="project" value="UniProtKB-SubCell"/>
</dbReference>
<name>A0A0X8G652_9FLAO</name>
<keyword evidence="4 7" id="KW-0812">Transmembrane</keyword>
<comment type="function">
    <text evidence="7">Catalyzes the transfer of the diacylglyceryl group from phosphatidylglycerol to the sulfhydryl group of the N-terminal cysteine of a prolipoprotein, the first step in the formation of mature lipoproteins.</text>
</comment>
<evidence type="ECO:0000313" key="8">
    <source>
        <dbReference type="EMBL" id="AMC10776.1"/>
    </source>
</evidence>
<reference evidence="9" key="1">
    <citation type="submission" date="2015-12" db="EMBL/GenBank/DDBJ databases">
        <title>Complete genome sequence of Lutibacter profundus strain LP1.</title>
        <authorList>
            <person name="Wissuwa J."/>
            <person name="Le Moine Bauer S."/>
            <person name="Stokke R."/>
            <person name="Dahle H."/>
            <person name="Steen I.H."/>
        </authorList>
    </citation>
    <scope>NUCLEOTIDE SEQUENCE [LARGE SCALE GENOMIC DNA]</scope>
    <source>
        <strain evidence="9">LP1</strain>
    </source>
</reference>
<keyword evidence="2 7" id="KW-1003">Cell membrane</keyword>
<feature type="transmembrane region" description="Helical" evidence="7">
    <location>
        <begin position="20"/>
        <end position="41"/>
    </location>
</feature>
<dbReference type="EC" id="2.5.1.145" evidence="7"/>
<feature type="transmembrane region" description="Helical" evidence="7">
    <location>
        <begin position="198"/>
        <end position="215"/>
    </location>
</feature>
<evidence type="ECO:0000256" key="1">
    <source>
        <dbReference type="ARBA" id="ARBA00007150"/>
    </source>
</evidence>
<dbReference type="PANTHER" id="PTHR30589">
    <property type="entry name" value="PROLIPOPROTEIN DIACYLGLYCERYL TRANSFERASE"/>
    <property type="match status" value="1"/>
</dbReference>
<keyword evidence="6 7" id="KW-0472">Membrane</keyword>
<dbReference type="KEGG" id="lut:Lupro_05765"/>
<reference evidence="8 9" key="2">
    <citation type="journal article" date="2016" name="Int. J. Syst. Evol. Microbiol.">
        <title>Lutibacter profundi sp. nov., isolated from a deep-sea hydrothermal system on the Arctic Mid-Ocean Ridge and emended description of the genus Lutibacter.</title>
        <authorList>
            <person name="Le Moine Bauer S."/>
            <person name="Roalkvam I."/>
            <person name="Steen I.H."/>
            <person name="Dahle H."/>
        </authorList>
    </citation>
    <scope>NUCLEOTIDE SEQUENCE [LARGE SCALE GENOMIC DNA]</scope>
    <source>
        <strain evidence="8 9">LP1</strain>
    </source>
</reference>
<gene>
    <name evidence="7" type="primary">lgt</name>
    <name evidence="8" type="ORF">Lupro_05765</name>
</gene>
<comment type="subcellular location">
    <subcellularLocation>
        <location evidence="7">Cell membrane</location>
        <topology evidence="7">Multi-pass membrane protein</topology>
    </subcellularLocation>
</comment>
<dbReference type="OrthoDB" id="871140at2"/>
<dbReference type="GO" id="GO:0008961">
    <property type="term" value="F:phosphatidylglycerol-prolipoprotein diacylglyceryl transferase activity"/>
    <property type="evidence" value="ECO:0007669"/>
    <property type="project" value="UniProtKB-UniRule"/>
</dbReference>
<comment type="pathway">
    <text evidence="7">Protein modification; lipoprotein biosynthesis (diacylglyceryl transfer).</text>
</comment>
<organism evidence="8 9">
    <name type="scientific">Lutibacter profundi</name>
    <dbReference type="NCBI Taxonomy" id="1622118"/>
    <lineage>
        <taxon>Bacteria</taxon>
        <taxon>Pseudomonadati</taxon>
        <taxon>Bacteroidota</taxon>
        <taxon>Flavobacteriia</taxon>
        <taxon>Flavobacteriales</taxon>
        <taxon>Flavobacteriaceae</taxon>
        <taxon>Lutibacter</taxon>
    </lineage>
</organism>
<evidence type="ECO:0000313" key="9">
    <source>
        <dbReference type="Proteomes" id="UP000059672"/>
    </source>
</evidence>
<dbReference type="RefSeq" id="WP_068207190.1">
    <property type="nucleotide sequence ID" value="NZ_CP013355.1"/>
</dbReference>
<dbReference type="PANTHER" id="PTHR30589:SF0">
    <property type="entry name" value="PHOSPHATIDYLGLYCEROL--PROLIPOPROTEIN DIACYLGLYCERYL TRANSFERASE"/>
    <property type="match status" value="1"/>
</dbReference>
<evidence type="ECO:0000256" key="7">
    <source>
        <dbReference type="HAMAP-Rule" id="MF_01147"/>
    </source>
</evidence>
<dbReference type="STRING" id="1622118.Lupro_05765"/>
<feature type="transmembrane region" description="Helical" evidence="7">
    <location>
        <begin position="227"/>
        <end position="246"/>
    </location>
</feature>
<evidence type="ECO:0000256" key="6">
    <source>
        <dbReference type="ARBA" id="ARBA00023136"/>
    </source>
</evidence>
<evidence type="ECO:0000256" key="5">
    <source>
        <dbReference type="ARBA" id="ARBA00022989"/>
    </source>
</evidence>
<dbReference type="AlphaFoldDB" id="A0A0X8G652"/>
<feature type="transmembrane region" description="Helical" evidence="7">
    <location>
        <begin position="53"/>
        <end position="72"/>
    </location>
</feature>
<feature type="transmembrane region" description="Helical" evidence="7">
    <location>
        <begin position="123"/>
        <end position="149"/>
    </location>
</feature>
<feature type="transmembrane region" description="Helical" evidence="7">
    <location>
        <begin position="169"/>
        <end position="186"/>
    </location>
</feature>
<dbReference type="GO" id="GO:0042158">
    <property type="term" value="P:lipoprotein biosynthetic process"/>
    <property type="evidence" value="ECO:0007669"/>
    <property type="project" value="UniProtKB-UniRule"/>
</dbReference>
<evidence type="ECO:0000256" key="4">
    <source>
        <dbReference type="ARBA" id="ARBA00022692"/>
    </source>
</evidence>
<evidence type="ECO:0000256" key="2">
    <source>
        <dbReference type="ARBA" id="ARBA00022475"/>
    </source>
</evidence>
<feature type="transmembrane region" description="Helical" evidence="7">
    <location>
        <begin position="92"/>
        <end position="111"/>
    </location>
</feature>
<dbReference type="HAMAP" id="MF_01147">
    <property type="entry name" value="Lgt"/>
    <property type="match status" value="1"/>
</dbReference>
<keyword evidence="3 7" id="KW-0808">Transferase</keyword>
<feature type="binding site" evidence="7">
    <location>
        <position position="136"/>
    </location>
    <ligand>
        <name>a 1,2-diacyl-sn-glycero-3-phospho-(1'-sn-glycerol)</name>
        <dbReference type="ChEBI" id="CHEBI:64716"/>
    </ligand>
</feature>
<sequence>MHPELFNFYLPFYTHNVTVYTYAFCIVIGTLLASLYTKWRAKKDLNIINLPNTFFYIIFIAGFIGGKLFFYLERPVHFWSNPKLMLDNFSGGFVFYGSFITTIPIVIWYLKKRKISVLPMLDILAITTIIVHSIGRIGCFNAGCCYGSPTNSLFGIVFPTSNNVAVHPTQLYEATTLILLAILLLYIKKHQQFKGQLFLLYIGMYAISRAILELFRGDKRGFIIEEILSHSQFIALLILLTSLFFYKKLKTKNKLILNN</sequence>
<dbReference type="InterPro" id="IPR001640">
    <property type="entry name" value="Lgt"/>
</dbReference>
<comment type="similarity">
    <text evidence="1 7">Belongs to the Lgt family.</text>
</comment>
<dbReference type="Proteomes" id="UP000059672">
    <property type="component" value="Chromosome"/>
</dbReference>
<evidence type="ECO:0000256" key="3">
    <source>
        <dbReference type="ARBA" id="ARBA00022679"/>
    </source>
</evidence>
<protein>
    <recommendedName>
        <fullName evidence="7">Phosphatidylglycerol--prolipoprotein diacylglyceryl transferase</fullName>
        <ecNumber evidence="7">2.5.1.145</ecNumber>
    </recommendedName>
</protein>
<keyword evidence="9" id="KW-1185">Reference proteome</keyword>
<accession>A0A0X8G652</accession>